<evidence type="ECO:0000313" key="1">
    <source>
        <dbReference type="Proteomes" id="UP000887579"/>
    </source>
</evidence>
<accession>A0AC34FAX5</accession>
<name>A0AC34FAX5_9BILA</name>
<reference evidence="2" key="1">
    <citation type="submission" date="2022-11" db="UniProtKB">
        <authorList>
            <consortium name="WormBaseParasite"/>
        </authorList>
    </citation>
    <scope>IDENTIFICATION</scope>
</reference>
<dbReference type="Proteomes" id="UP000887579">
    <property type="component" value="Unplaced"/>
</dbReference>
<proteinExistence type="predicted"/>
<dbReference type="WBParaSite" id="ES5_v2.g14387.t1">
    <property type="protein sequence ID" value="ES5_v2.g14387.t1"/>
    <property type="gene ID" value="ES5_v2.g14387"/>
</dbReference>
<sequence>MDYKTMSFAYFVDGPNDTDHFLDYPVNCTCMIVSVLCYIRIYLFVRSSNVKVMTSLPKSAADHRKAKETKYAIQFAGCTFCVIAIDIIFHTLPFILPPGHDRFFIIISFLEMLHSSVNALIFVIFNEEIRKRHFIFGSHSQSSKHSTGPLPPPKDVQLPVIN</sequence>
<organism evidence="1 2">
    <name type="scientific">Panagrolaimus sp. ES5</name>
    <dbReference type="NCBI Taxonomy" id="591445"/>
    <lineage>
        <taxon>Eukaryota</taxon>
        <taxon>Metazoa</taxon>
        <taxon>Ecdysozoa</taxon>
        <taxon>Nematoda</taxon>
        <taxon>Chromadorea</taxon>
        <taxon>Rhabditida</taxon>
        <taxon>Tylenchina</taxon>
        <taxon>Panagrolaimomorpha</taxon>
        <taxon>Panagrolaimoidea</taxon>
        <taxon>Panagrolaimidae</taxon>
        <taxon>Panagrolaimus</taxon>
    </lineage>
</organism>
<evidence type="ECO:0000313" key="2">
    <source>
        <dbReference type="WBParaSite" id="ES5_v2.g14387.t1"/>
    </source>
</evidence>
<protein>
    <submittedName>
        <fullName evidence="2">7TM GPCR serpentine receptor class x (Srx) domain-containing protein</fullName>
    </submittedName>
</protein>